<proteinExistence type="predicted"/>
<dbReference type="PANTHER" id="PTHR33676:SF3">
    <property type="entry name" value="COLD-REGULATED PROTEIN 27"/>
    <property type="match status" value="1"/>
</dbReference>
<accession>A0A200QYX3</accession>
<evidence type="ECO:0000313" key="3">
    <source>
        <dbReference type="Proteomes" id="UP000195402"/>
    </source>
</evidence>
<gene>
    <name evidence="2" type="ORF">BVC80_1313g65</name>
</gene>
<sequence length="242" mass="27065">MSGISSGRSSKRNLVDQEEDISSPSWVADPMSMDWTDEKHRLFLSSMEATFVKQLYKHKTRPVGLLHWNARIKDLSGSESSRKFNGNNHVCDSQKINVERARPQLDIVHESHVLLENQWIRHFRSAGDPRANLQENVVHSSEAIHSGGGKTAPFGVSNSPNKLPTCHCREDSLDDHAGIFLMELGMSHPNPFPFHEVEAFTLTVPCFELLKSIDPHVVQWNQPFIHPLTGGGGCINVEEGQG</sequence>
<feature type="region of interest" description="Disordered" evidence="1">
    <location>
        <begin position="1"/>
        <end position="21"/>
    </location>
</feature>
<comment type="caution">
    <text evidence="2">The sequence shown here is derived from an EMBL/GenBank/DDBJ whole genome shotgun (WGS) entry which is preliminary data.</text>
</comment>
<dbReference type="AlphaFoldDB" id="A0A200QYX3"/>
<dbReference type="GO" id="GO:0009409">
    <property type="term" value="P:response to cold"/>
    <property type="evidence" value="ECO:0007669"/>
    <property type="project" value="InterPro"/>
</dbReference>
<dbReference type="Proteomes" id="UP000195402">
    <property type="component" value="Unassembled WGS sequence"/>
</dbReference>
<evidence type="ECO:0000256" key="1">
    <source>
        <dbReference type="SAM" id="MobiDB-lite"/>
    </source>
</evidence>
<dbReference type="OrthoDB" id="1923282at2759"/>
<dbReference type="GO" id="GO:0042752">
    <property type="term" value="P:regulation of circadian rhythm"/>
    <property type="evidence" value="ECO:0007669"/>
    <property type="project" value="InterPro"/>
</dbReference>
<dbReference type="PANTHER" id="PTHR33676">
    <property type="entry name" value="COLD REGULATED PROTEIN 27"/>
    <property type="match status" value="1"/>
</dbReference>
<dbReference type="EMBL" id="MVGT01000743">
    <property type="protein sequence ID" value="OVA15674.1"/>
    <property type="molecule type" value="Genomic_DNA"/>
</dbReference>
<dbReference type="STRING" id="56857.A0A200QYX3"/>
<organism evidence="2 3">
    <name type="scientific">Macleaya cordata</name>
    <name type="common">Five-seeded plume-poppy</name>
    <name type="synonym">Bocconia cordata</name>
    <dbReference type="NCBI Taxonomy" id="56857"/>
    <lineage>
        <taxon>Eukaryota</taxon>
        <taxon>Viridiplantae</taxon>
        <taxon>Streptophyta</taxon>
        <taxon>Embryophyta</taxon>
        <taxon>Tracheophyta</taxon>
        <taxon>Spermatophyta</taxon>
        <taxon>Magnoliopsida</taxon>
        <taxon>Ranunculales</taxon>
        <taxon>Papaveraceae</taxon>
        <taxon>Papaveroideae</taxon>
        <taxon>Macleaya</taxon>
    </lineage>
</organism>
<dbReference type="InterPro" id="IPR044678">
    <property type="entry name" value="COR27/28"/>
</dbReference>
<keyword evidence="3" id="KW-1185">Reference proteome</keyword>
<dbReference type="InParanoid" id="A0A200QYX3"/>
<reference evidence="2 3" key="1">
    <citation type="journal article" date="2017" name="Mol. Plant">
        <title>The Genome of Medicinal Plant Macleaya cordata Provides New Insights into Benzylisoquinoline Alkaloids Metabolism.</title>
        <authorList>
            <person name="Liu X."/>
            <person name="Liu Y."/>
            <person name="Huang P."/>
            <person name="Ma Y."/>
            <person name="Qing Z."/>
            <person name="Tang Q."/>
            <person name="Cao H."/>
            <person name="Cheng P."/>
            <person name="Zheng Y."/>
            <person name="Yuan Z."/>
            <person name="Zhou Y."/>
            <person name="Liu J."/>
            <person name="Tang Z."/>
            <person name="Zhuo Y."/>
            <person name="Zhang Y."/>
            <person name="Yu L."/>
            <person name="Huang J."/>
            <person name="Yang P."/>
            <person name="Peng Q."/>
            <person name="Zhang J."/>
            <person name="Jiang W."/>
            <person name="Zhang Z."/>
            <person name="Lin K."/>
            <person name="Ro D.K."/>
            <person name="Chen X."/>
            <person name="Xiong X."/>
            <person name="Shang Y."/>
            <person name="Huang S."/>
            <person name="Zeng J."/>
        </authorList>
    </citation>
    <scope>NUCLEOTIDE SEQUENCE [LARGE SCALE GENOMIC DNA]</scope>
    <source>
        <strain evidence="3">cv. BLH2017</strain>
        <tissue evidence="2">Root</tissue>
    </source>
</reference>
<evidence type="ECO:0000313" key="2">
    <source>
        <dbReference type="EMBL" id="OVA15674.1"/>
    </source>
</evidence>
<protein>
    <submittedName>
        <fullName evidence="2">Uncharacterized protein</fullName>
    </submittedName>
</protein>
<name>A0A200QYX3_MACCD</name>